<dbReference type="Proteomes" id="UP001174205">
    <property type="component" value="Unassembled WGS sequence"/>
</dbReference>
<organism evidence="5 6">
    <name type="scientific">Paenibacillus vandeheii</name>
    <dbReference type="NCBI Taxonomy" id="3035917"/>
    <lineage>
        <taxon>Bacteria</taxon>
        <taxon>Bacillati</taxon>
        <taxon>Bacillota</taxon>
        <taxon>Bacilli</taxon>
        <taxon>Bacillales</taxon>
        <taxon>Paenibacillaceae</taxon>
        <taxon>Paenibacillus</taxon>
    </lineage>
</organism>
<protein>
    <submittedName>
        <fullName evidence="5">NUDIX domain-containing protein</fullName>
    </submittedName>
</protein>
<dbReference type="PROSITE" id="PS00893">
    <property type="entry name" value="NUDIX_BOX"/>
    <property type="match status" value="1"/>
</dbReference>
<sequence>MTQNGIVLVVSVSIIHEDKLLMIKENKASVKNTWNFPSGRIEYGENILEAARREAKEETGYDVRLTATTGIYNFISSTNHQVILFHFIGEIIGGSLQLDTTEIIDSKWVAPKDLLTPDLLELRDKEVIKQITENLISQKEYSLALFNRYLENMV</sequence>
<accession>A0ABT8J4V2</accession>
<gene>
    <name evidence="5" type="ORF">P5G61_00330</name>
</gene>
<feature type="domain" description="Nudix hydrolase" evidence="4">
    <location>
        <begin position="5"/>
        <end position="132"/>
    </location>
</feature>
<dbReference type="PROSITE" id="PS51462">
    <property type="entry name" value="NUDIX"/>
    <property type="match status" value="1"/>
</dbReference>
<dbReference type="RefSeq" id="WP_301243243.1">
    <property type="nucleotide sequence ID" value="NZ_JAROCD010000001.1"/>
</dbReference>
<dbReference type="InterPro" id="IPR000086">
    <property type="entry name" value="NUDIX_hydrolase_dom"/>
</dbReference>
<dbReference type="Gene3D" id="3.90.79.10">
    <property type="entry name" value="Nucleoside Triphosphate Pyrophosphohydrolase"/>
    <property type="match status" value="1"/>
</dbReference>
<keyword evidence="2 3" id="KW-0378">Hydrolase</keyword>
<evidence type="ECO:0000256" key="3">
    <source>
        <dbReference type="RuleBase" id="RU003476"/>
    </source>
</evidence>
<evidence type="ECO:0000256" key="2">
    <source>
        <dbReference type="ARBA" id="ARBA00022801"/>
    </source>
</evidence>
<reference evidence="5" key="1">
    <citation type="submission" date="2023-03" db="EMBL/GenBank/DDBJ databases">
        <title>MT1 and MT2 Draft Genomes of Novel Species.</title>
        <authorList>
            <person name="Venkateswaran K."/>
        </authorList>
    </citation>
    <scope>NUCLEOTIDE SEQUENCE</scope>
    <source>
        <strain evidence="5">F6_3S_P_1C</strain>
    </source>
</reference>
<name>A0ABT8J4V2_9BACL</name>
<dbReference type="InterPro" id="IPR020476">
    <property type="entry name" value="Nudix_hydrolase"/>
</dbReference>
<dbReference type="InterPro" id="IPR015797">
    <property type="entry name" value="NUDIX_hydrolase-like_dom_sf"/>
</dbReference>
<dbReference type="PANTHER" id="PTHR43046:SF14">
    <property type="entry name" value="MUTT_NUDIX FAMILY PROTEIN"/>
    <property type="match status" value="1"/>
</dbReference>
<dbReference type="Pfam" id="PF00293">
    <property type="entry name" value="NUDIX"/>
    <property type="match status" value="1"/>
</dbReference>
<proteinExistence type="inferred from homology"/>
<dbReference type="SUPFAM" id="SSF55811">
    <property type="entry name" value="Nudix"/>
    <property type="match status" value="1"/>
</dbReference>
<dbReference type="CDD" id="cd02883">
    <property type="entry name" value="NUDIX_Hydrolase"/>
    <property type="match status" value="1"/>
</dbReference>
<evidence type="ECO:0000313" key="5">
    <source>
        <dbReference type="EMBL" id="MDN4599656.1"/>
    </source>
</evidence>
<comment type="cofactor">
    <cofactor evidence="1">
        <name>Mg(2+)</name>
        <dbReference type="ChEBI" id="CHEBI:18420"/>
    </cofactor>
</comment>
<evidence type="ECO:0000256" key="1">
    <source>
        <dbReference type="ARBA" id="ARBA00001946"/>
    </source>
</evidence>
<dbReference type="InterPro" id="IPR020084">
    <property type="entry name" value="NUDIX_hydrolase_CS"/>
</dbReference>
<comment type="similarity">
    <text evidence="3">Belongs to the Nudix hydrolase family.</text>
</comment>
<dbReference type="PRINTS" id="PR00502">
    <property type="entry name" value="NUDIXFAMILY"/>
</dbReference>
<dbReference type="PANTHER" id="PTHR43046">
    <property type="entry name" value="GDP-MANNOSE MANNOSYL HYDROLASE"/>
    <property type="match status" value="1"/>
</dbReference>
<comment type="caution">
    <text evidence="5">The sequence shown here is derived from an EMBL/GenBank/DDBJ whole genome shotgun (WGS) entry which is preliminary data.</text>
</comment>
<evidence type="ECO:0000259" key="4">
    <source>
        <dbReference type="PROSITE" id="PS51462"/>
    </source>
</evidence>
<keyword evidence="6" id="KW-1185">Reference proteome</keyword>
<dbReference type="EMBL" id="JAROCD010000001">
    <property type="protein sequence ID" value="MDN4599656.1"/>
    <property type="molecule type" value="Genomic_DNA"/>
</dbReference>
<evidence type="ECO:0000313" key="6">
    <source>
        <dbReference type="Proteomes" id="UP001174205"/>
    </source>
</evidence>